<gene>
    <name evidence="1" type="ORF">LEP1GSC133_0622</name>
</gene>
<accession>M6VU34</accession>
<evidence type="ECO:0000313" key="1">
    <source>
        <dbReference type="EMBL" id="EMO60385.1"/>
    </source>
</evidence>
<dbReference type="Proteomes" id="UP000012159">
    <property type="component" value="Unassembled WGS sequence"/>
</dbReference>
<protein>
    <submittedName>
        <fullName evidence="1">Uncharacterized protein</fullName>
    </submittedName>
</protein>
<dbReference type="STRING" id="1192866.LEP1GSC133_0622"/>
<dbReference type="EMBL" id="AKWF02000138">
    <property type="protein sequence ID" value="EMO60385.1"/>
    <property type="molecule type" value="Genomic_DNA"/>
</dbReference>
<reference evidence="1 2" key="1">
    <citation type="submission" date="2013-01" db="EMBL/GenBank/DDBJ databases">
        <authorList>
            <person name="Harkins D.M."/>
            <person name="Durkin A.S."/>
            <person name="Brinkac L.M."/>
            <person name="Haft D.H."/>
            <person name="Selengut J.D."/>
            <person name="Sanka R."/>
            <person name="DePew J."/>
            <person name="Purushe J."/>
            <person name="Picardeau M."/>
            <person name="Werts C."/>
            <person name="Goarant C."/>
            <person name="Vinetz J.M."/>
            <person name="Sutton G.G."/>
            <person name="Nierman W.C."/>
            <person name="Fouts D.E."/>
        </authorList>
    </citation>
    <scope>NUCLEOTIDE SEQUENCE [LARGE SCALE GENOMIC DNA]</scope>
    <source>
        <strain evidence="1 2">200901868</strain>
    </source>
</reference>
<comment type="caution">
    <text evidence="1">The sequence shown here is derived from an EMBL/GenBank/DDBJ whole genome shotgun (WGS) entry which is preliminary data.</text>
</comment>
<organism evidence="1 2">
    <name type="scientific">Leptospira borgpetersenii serovar Pomona str. 200901868</name>
    <dbReference type="NCBI Taxonomy" id="1192866"/>
    <lineage>
        <taxon>Bacteria</taxon>
        <taxon>Pseudomonadati</taxon>
        <taxon>Spirochaetota</taxon>
        <taxon>Spirochaetia</taxon>
        <taxon>Leptospirales</taxon>
        <taxon>Leptospiraceae</taxon>
        <taxon>Leptospira</taxon>
    </lineage>
</organism>
<name>M6VU34_LEPBO</name>
<proteinExistence type="predicted"/>
<dbReference type="AlphaFoldDB" id="M6VU34"/>
<sequence length="41" mass="4720">MWSAFLQYAELTLNLEPVVTESRLGMIDFRKLCVKKSNSNS</sequence>
<evidence type="ECO:0000313" key="2">
    <source>
        <dbReference type="Proteomes" id="UP000012159"/>
    </source>
</evidence>